<dbReference type="AlphaFoldDB" id="A0A840A0P7"/>
<gene>
    <name evidence="2" type="ORF">GGQ61_002277</name>
</gene>
<proteinExistence type="predicted"/>
<evidence type="ECO:0008006" key="4">
    <source>
        <dbReference type="Google" id="ProtNLM"/>
    </source>
</evidence>
<sequence>MKSILNIASAAAIALTLSACDQPAPWARAATAPEPAKIALNQRSQVVAWNDDAQRFEINGAPLKAGRLWTFDGSTEGFVAGGGEVLPASPTGMDLRNGGTDSMLRSPKGLGLDGSRYSLVLVRLTRTRAGADWDGSIFYSTAAHGEAGEYHAKPRDGADPAVNETVVLVYDMANLKKGGDDWTNSLIDQIRVDTDDQAGGGFVVHQIAVTENPGVTALAQAPIGPTAIAQR</sequence>
<comment type="caution">
    <text evidence="2">The sequence shown here is derived from an EMBL/GenBank/DDBJ whole genome shotgun (WGS) entry which is preliminary data.</text>
</comment>
<dbReference type="Proteomes" id="UP000530564">
    <property type="component" value="Unassembled WGS sequence"/>
</dbReference>
<name>A0A840A0P7_9CAUL</name>
<dbReference type="EMBL" id="JACIDK010000003">
    <property type="protein sequence ID" value="MBB3891549.1"/>
    <property type="molecule type" value="Genomic_DNA"/>
</dbReference>
<reference evidence="2 3" key="1">
    <citation type="submission" date="2020-08" db="EMBL/GenBank/DDBJ databases">
        <title>Genomic Encyclopedia of Type Strains, Phase IV (KMG-IV): sequencing the most valuable type-strain genomes for metagenomic binning, comparative biology and taxonomic classification.</title>
        <authorList>
            <person name="Goeker M."/>
        </authorList>
    </citation>
    <scope>NUCLEOTIDE SEQUENCE [LARGE SCALE GENOMIC DNA]</scope>
    <source>
        <strain evidence="2 3">DSM 21793</strain>
    </source>
</reference>
<accession>A0A840A0P7</accession>
<evidence type="ECO:0000313" key="2">
    <source>
        <dbReference type="EMBL" id="MBB3891549.1"/>
    </source>
</evidence>
<organism evidence="2 3">
    <name type="scientific">Phenylobacterium haematophilum</name>
    <dbReference type="NCBI Taxonomy" id="98513"/>
    <lineage>
        <taxon>Bacteria</taxon>
        <taxon>Pseudomonadati</taxon>
        <taxon>Pseudomonadota</taxon>
        <taxon>Alphaproteobacteria</taxon>
        <taxon>Caulobacterales</taxon>
        <taxon>Caulobacteraceae</taxon>
        <taxon>Phenylobacterium</taxon>
    </lineage>
</organism>
<evidence type="ECO:0000256" key="1">
    <source>
        <dbReference type="SAM" id="SignalP"/>
    </source>
</evidence>
<feature type="signal peptide" evidence="1">
    <location>
        <begin position="1"/>
        <end position="19"/>
    </location>
</feature>
<protein>
    <recommendedName>
        <fullName evidence="4">Lipoprotein</fullName>
    </recommendedName>
</protein>
<keyword evidence="1" id="KW-0732">Signal</keyword>
<keyword evidence="3" id="KW-1185">Reference proteome</keyword>
<evidence type="ECO:0000313" key="3">
    <source>
        <dbReference type="Proteomes" id="UP000530564"/>
    </source>
</evidence>
<dbReference type="PROSITE" id="PS51257">
    <property type="entry name" value="PROKAR_LIPOPROTEIN"/>
    <property type="match status" value="1"/>
</dbReference>
<dbReference type="RefSeq" id="WP_183772629.1">
    <property type="nucleotide sequence ID" value="NZ_JACIDK010000003.1"/>
</dbReference>
<feature type="chain" id="PRO_5032720042" description="Lipoprotein" evidence="1">
    <location>
        <begin position="20"/>
        <end position="231"/>
    </location>
</feature>